<dbReference type="EMBL" id="PPHD01023529">
    <property type="protein sequence ID" value="POI27494.1"/>
    <property type="molecule type" value="Genomic_DNA"/>
</dbReference>
<dbReference type="Proteomes" id="UP000237246">
    <property type="component" value="Unassembled WGS sequence"/>
</dbReference>
<dbReference type="AlphaFoldDB" id="A0A2P4STQ1"/>
<name>A0A2P4STQ1_BAMTH</name>
<protein>
    <submittedName>
        <fullName evidence="1">Uncharacterized protein</fullName>
    </submittedName>
</protein>
<gene>
    <name evidence="1" type="ORF">CIB84_008755</name>
</gene>
<comment type="caution">
    <text evidence="1">The sequence shown here is derived from an EMBL/GenBank/DDBJ whole genome shotgun (WGS) entry which is preliminary data.</text>
</comment>
<evidence type="ECO:0000313" key="1">
    <source>
        <dbReference type="EMBL" id="POI27494.1"/>
    </source>
</evidence>
<proteinExistence type="predicted"/>
<organism evidence="1 2">
    <name type="scientific">Bambusicola thoracicus</name>
    <name type="common">Chinese bamboo-partridge</name>
    <name type="synonym">Perdix thoracica</name>
    <dbReference type="NCBI Taxonomy" id="9083"/>
    <lineage>
        <taxon>Eukaryota</taxon>
        <taxon>Metazoa</taxon>
        <taxon>Chordata</taxon>
        <taxon>Craniata</taxon>
        <taxon>Vertebrata</taxon>
        <taxon>Euteleostomi</taxon>
        <taxon>Archelosauria</taxon>
        <taxon>Archosauria</taxon>
        <taxon>Dinosauria</taxon>
        <taxon>Saurischia</taxon>
        <taxon>Theropoda</taxon>
        <taxon>Coelurosauria</taxon>
        <taxon>Aves</taxon>
        <taxon>Neognathae</taxon>
        <taxon>Galloanserae</taxon>
        <taxon>Galliformes</taxon>
        <taxon>Phasianidae</taxon>
        <taxon>Perdicinae</taxon>
        <taxon>Bambusicola</taxon>
    </lineage>
</organism>
<keyword evidence="2" id="KW-1185">Reference proteome</keyword>
<accession>A0A2P4STQ1</accession>
<sequence length="40" mass="4650">MRDLNGMQRCWGSGGIQHQLCIQEIADFFPRAEISFFSLF</sequence>
<reference evidence="1 2" key="1">
    <citation type="submission" date="2018-01" db="EMBL/GenBank/DDBJ databases">
        <title>Comparison of the Chinese Bamboo Partridge and Red Junglefowl genome sequences highlights the importance of demography in genome evolution.</title>
        <authorList>
            <person name="Tiley G.P."/>
            <person name="Kimball R.T."/>
            <person name="Braun E.L."/>
            <person name="Burleigh J.G."/>
        </authorList>
    </citation>
    <scope>NUCLEOTIDE SEQUENCE [LARGE SCALE GENOMIC DNA]</scope>
    <source>
        <strain evidence="1">RTK389</strain>
        <tissue evidence="1">Blood</tissue>
    </source>
</reference>
<evidence type="ECO:0000313" key="2">
    <source>
        <dbReference type="Proteomes" id="UP000237246"/>
    </source>
</evidence>